<comment type="caution">
    <text evidence="3">The sequence shown here is derived from an EMBL/GenBank/DDBJ whole genome shotgun (WGS) entry which is preliminary data.</text>
</comment>
<evidence type="ECO:0000313" key="4">
    <source>
        <dbReference type="Proteomes" id="UP000712600"/>
    </source>
</evidence>
<dbReference type="PANTHER" id="PTHR21732:SF0">
    <property type="entry name" value="MYB_SANT-LIKE DNA-BINDING DOMAIN-CONTAINING PROTEIN 4"/>
    <property type="match status" value="1"/>
</dbReference>
<dbReference type="PANTHER" id="PTHR21732">
    <property type="entry name" value="MYB/SANT-LIKE DNA-BINDING DOMAIN-CONTAINING PROTEIN 4"/>
    <property type="match status" value="1"/>
</dbReference>
<reference evidence="3" key="1">
    <citation type="submission" date="2019-12" db="EMBL/GenBank/DDBJ databases">
        <title>Genome sequencing and annotation of Brassica cretica.</title>
        <authorList>
            <person name="Studholme D.J."/>
            <person name="Sarris P."/>
        </authorList>
    </citation>
    <scope>NUCLEOTIDE SEQUENCE</scope>
    <source>
        <strain evidence="3">PFS-109/04</strain>
        <tissue evidence="3">Leaf</tissue>
    </source>
</reference>
<dbReference type="InterPro" id="IPR026162">
    <property type="entry name" value="MSANTD4"/>
</dbReference>
<keyword evidence="1" id="KW-0175">Coiled coil</keyword>
<evidence type="ECO:0000256" key="1">
    <source>
        <dbReference type="SAM" id="Coils"/>
    </source>
</evidence>
<organism evidence="3 4">
    <name type="scientific">Brassica cretica</name>
    <name type="common">Mustard</name>
    <dbReference type="NCBI Taxonomy" id="69181"/>
    <lineage>
        <taxon>Eukaryota</taxon>
        <taxon>Viridiplantae</taxon>
        <taxon>Streptophyta</taxon>
        <taxon>Embryophyta</taxon>
        <taxon>Tracheophyta</taxon>
        <taxon>Spermatophyta</taxon>
        <taxon>Magnoliopsida</taxon>
        <taxon>eudicotyledons</taxon>
        <taxon>Gunneridae</taxon>
        <taxon>Pentapetalae</taxon>
        <taxon>rosids</taxon>
        <taxon>malvids</taxon>
        <taxon>Brassicales</taxon>
        <taxon>Brassicaceae</taxon>
        <taxon>Brassiceae</taxon>
        <taxon>Brassica</taxon>
    </lineage>
</organism>
<name>A0A8S9P3Y3_BRACR</name>
<sequence length="156" mass="17944">MNVQVEELCKRVEESSLCFTKADVLQFTDHYMEPAQHGVQDVLNISTEVHVFHRTRLDLDHARLEKDHARLEKDHARLDVDHARLDEDHLRLDLDHARLDVDHARLDLDHARLDLGGEETEDGHAFSSGGPSRQSRKHPYRYPVHPSGSDEPGHLD</sequence>
<gene>
    <name evidence="3" type="ORF">F2Q69_00005060</name>
</gene>
<protein>
    <submittedName>
        <fullName evidence="3">Uncharacterized protein</fullName>
    </submittedName>
</protein>
<dbReference type="Gene3D" id="1.20.5.170">
    <property type="match status" value="2"/>
</dbReference>
<dbReference type="AlphaFoldDB" id="A0A8S9P3Y3"/>
<evidence type="ECO:0000256" key="2">
    <source>
        <dbReference type="SAM" id="MobiDB-lite"/>
    </source>
</evidence>
<proteinExistence type="predicted"/>
<accession>A0A8S9P3Y3</accession>
<feature type="region of interest" description="Disordered" evidence="2">
    <location>
        <begin position="118"/>
        <end position="156"/>
    </location>
</feature>
<dbReference type="EMBL" id="QGKX02001521">
    <property type="protein sequence ID" value="KAF3512164.1"/>
    <property type="molecule type" value="Genomic_DNA"/>
</dbReference>
<feature type="coiled-coil region" evidence="1">
    <location>
        <begin position="54"/>
        <end position="81"/>
    </location>
</feature>
<dbReference type="Proteomes" id="UP000712600">
    <property type="component" value="Unassembled WGS sequence"/>
</dbReference>
<evidence type="ECO:0000313" key="3">
    <source>
        <dbReference type="EMBL" id="KAF3512164.1"/>
    </source>
</evidence>